<dbReference type="HOGENOM" id="CLU_799986_0_0_1"/>
<keyword evidence="7" id="KW-1133">Transmembrane helix</keyword>
<dbReference type="InterPro" id="IPR051360">
    <property type="entry name" value="Neuronal_Pentraxin_Related"/>
</dbReference>
<dbReference type="Pfam" id="PF00024">
    <property type="entry name" value="PAN_1"/>
    <property type="match status" value="1"/>
</dbReference>
<dbReference type="PROSITE" id="PS51828">
    <property type="entry name" value="PTX_2"/>
    <property type="match status" value="1"/>
</dbReference>
<evidence type="ECO:0000256" key="6">
    <source>
        <dbReference type="PROSITE-ProRule" id="PRU01172"/>
    </source>
</evidence>
<feature type="domain" description="Pentraxin (PTX)" evidence="9">
    <location>
        <begin position="44"/>
        <end position="260"/>
    </location>
</feature>
<reference evidence="10 11" key="1">
    <citation type="journal article" date="2007" name="Science">
        <title>Sea anemone genome reveals ancestral eumetazoan gene repertoire and genomic organization.</title>
        <authorList>
            <person name="Putnam N.H."/>
            <person name="Srivastava M."/>
            <person name="Hellsten U."/>
            <person name="Dirks B."/>
            <person name="Chapman J."/>
            <person name="Salamov A."/>
            <person name="Terry A."/>
            <person name="Shapiro H."/>
            <person name="Lindquist E."/>
            <person name="Kapitonov V.V."/>
            <person name="Jurka J."/>
            <person name="Genikhovich G."/>
            <person name="Grigoriev I.V."/>
            <person name="Lucas S.M."/>
            <person name="Steele R.E."/>
            <person name="Finnerty J.R."/>
            <person name="Technau U."/>
            <person name="Martindale M.Q."/>
            <person name="Rokhsar D.S."/>
        </authorList>
    </citation>
    <scope>NUCLEOTIDE SEQUENCE [LARGE SCALE GENOMIC DNA]</scope>
    <source>
        <strain evidence="11">CH2 X CH6</strain>
    </source>
</reference>
<protein>
    <recommendedName>
        <fullName evidence="12">Apple domain-containing protein</fullName>
    </recommendedName>
</protein>
<evidence type="ECO:0000256" key="2">
    <source>
        <dbReference type="ARBA" id="ARBA00022723"/>
    </source>
</evidence>
<dbReference type="PhylomeDB" id="A7SJ07"/>
<keyword evidence="2" id="KW-0479">Metal-binding</keyword>
<keyword evidence="4" id="KW-1015">Disulfide bond</keyword>
<keyword evidence="11" id="KW-1185">Reference proteome</keyword>
<feature type="transmembrane region" description="Helical" evidence="7">
    <location>
        <begin position="20"/>
        <end position="39"/>
    </location>
</feature>
<evidence type="ECO:0000256" key="3">
    <source>
        <dbReference type="ARBA" id="ARBA00022837"/>
    </source>
</evidence>
<dbReference type="Gene3D" id="3.50.4.10">
    <property type="entry name" value="Hepatocyte Growth Factor"/>
    <property type="match status" value="1"/>
</dbReference>
<evidence type="ECO:0000259" key="8">
    <source>
        <dbReference type="PROSITE" id="PS50948"/>
    </source>
</evidence>
<dbReference type="EMBL" id="DS469673">
    <property type="protein sequence ID" value="EDO36315.1"/>
    <property type="molecule type" value="Genomic_DNA"/>
</dbReference>
<keyword evidence="3" id="KW-0106">Calcium</keyword>
<sequence length="347" mass="38658">MQFLQVGIKEENQAMPWYNGHLVTMVFMLASVAMVHGIIEASRLENSDSFDANFTAAPGNLISQKLPNLSTFTGCWWMKQTVPVFGVFSHPILSISTLDATNALVFVSLGGSEDNAGVLLEYKTRNSGLIRFNTKDNRWHHVCIAFNTGTREMTAYTDGESLKSAIIQTGPKEMVLEGGCLVVGWRQSSYCTVPVKPSFDQAYTGMLSMLNIWGRLLGAAEVRDVYRGCTGYHGDVFSWDWPAIKGDFHKTNITTPTSACHSQYSSAIFVSYQGEVLHGHTIKAFQAQDVFSCTQACMQDNKCKSINLLRRSNDYICELNSKHVESKGSFVSAQEGEYYYKSKFWNG</sequence>
<dbReference type="OMA" id="SHINIWD"/>
<keyword evidence="7" id="KW-0812">Transmembrane</keyword>
<feature type="domain" description="Apple" evidence="8">
    <location>
        <begin position="260"/>
        <end position="343"/>
    </location>
</feature>
<evidence type="ECO:0000256" key="1">
    <source>
        <dbReference type="ARBA" id="ARBA00001913"/>
    </source>
</evidence>
<evidence type="ECO:0008006" key="12">
    <source>
        <dbReference type="Google" id="ProtNLM"/>
    </source>
</evidence>
<dbReference type="InParanoid" id="A7SJ07"/>
<gene>
    <name evidence="10" type="ORF">NEMVEDRAFT_v1g213023</name>
</gene>
<dbReference type="InterPro" id="IPR013320">
    <property type="entry name" value="ConA-like_dom_sf"/>
</dbReference>
<comment type="caution">
    <text evidence="6">Lacks conserved residue(s) required for the propagation of feature annotation.</text>
</comment>
<dbReference type="InterPro" id="IPR003609">
    <property type="entry name" value="Pan_app"/>
</dbReference>
<dbReference type="PANTHER" id="PTHR19277">
    <property type="entry name" value="PENTRAXIN"/>
    <property type="match status" value="1"/>
</dbReference>
<evidence type="ECO:0000256" key="5">
    <source>
        <dbReference type="ARBA" id="ARBA00023180"/>
    </source>
</evidence>
<dbReference type="InterPro" id="IPR001759">
    <property type="entry name" value="PTX_dom"/>
</dbReference>
<dbReference type="SUPFAM" id="SSF49899">
    <property type="entry name" value="Concanavalin A-like lectins/glucanases"/>
    <property type="match status" value="1"/>
</dbReference>
<dbReference type="SUPFAM" id="SSF57414">
    <property type="entry name" value="Hairpin loop containing domain-like"/>
    <property type="match status" value="1"/>
</dbReference>
<name>A7SJ07_NEMVE</name>
<dbReference type="AlphaFoldDB" id="A7SJ07"/>
<dbReference type="PANTHER" id="PTHR19277:SF125">
    <property type="entry name" value="B6"/>
    <property type="match status" value="1"/>
</dbReference>
<proteinExistence type="predicted"/>
<dbReference type="Gene3D" id="2.60.120.200">
    <property type="match status" value="1"/>
</dbReference>
<evidence type="ECO:0000256" key="7">
    <source>
        <dbReference type="SAM" id="Phobius"/>
    </source>
</evidence>
<evidence type="ECO:0000256" key="4">
    <source>
        <dbReference type="ARBA" id="ARBA00023157"/>
    </source>
</evidence>
<dbReference type="Pfam" id="PF00354">
    <property type="entry name" value="Pentaxin"/>
    <property type="match status" value="1"/>
</dbReference>
<evidence type="ECO:0000313" key="10">
    <source>
        <dbReference type="EMBL" id="EDO36315.1"/>
    </source>
</evidence>
<accession>A7SJ07</accession>
<evidence type="ECO:0000313" key="11">
    <source>
        <dbReference type="Proteomes" id="UP000001593"/>
    </source>
</evidence>
<comment type="cofactor">
    <cofactor evidence="1">
        <name>Ca(2+)</name>
        <dbReference type="ChEBI" id="CHEBI:29108"/>
    </cofactor>
</comment>
<evidence type="ECO:0000259" key="9">
    <source>
        <dbReference type="PROSITE" id="PS51828"/>
    </source>
</evidence>
<dbReference type="SMART" id="SM00159">
    <property type="entry name" value="PTX"/>
    <property type="match status" value="1"/>
</dbReference>
<keyword evidence="7" id="KW-0472">Membrane</keyword>
<dbReference type="Proteomes" id="UP000001593">
    <property type="component" value="Unassembled WGS sequence"/>
</dbReference>
<keyword evidence="5" id="KW-0325">Glycoprotein</keyword>
<organism evidence="10 11">
    <name type="scientific">Nematostella vectensis</name>
    <name type="common">Starlet sea anemone</name>
    <dbReference type="NCBI Taxonomy" id="45351"/>
    <lineage>
        <taxon>Eukaryota</taxon>
        <taxon>Metazoa</taxon>
        <taxon>Cnidaria</taxon>
        <taxon>Anthozoa</taxon>
        <taxon>Hexacorallia</taxon>
        <taxon>Actiniaria</taxon>
        <taxon>Edwardsiidae</taxon>
        <taxon>Nematostella</taxon>
    </lineage>
</organism>
<dbReference type="PROSITE" id="PS50948">
    <property type="entry name" value="PAN"/>
    <property type="match status" value="1"/>
</dbReference>
<dbReference type="GO" id="GO:0046872">
    <property type="term" value="F:metal ion binding"/>
    <property type="evidence" value="ECO:0007669"/>
    <property type="project" value="UniProtKB-KW"/>
</dbReference>